<dbReference type="Proteomes" id="UP000248598">
    <property type="component" value="Chromosome 1"/>
</dbReference>
<sequence length="217" mass="24830">MSATIPQDLLLCEQQWAQKIGTQHRAERILLTGESHRCANWQFQAACTLVQATQAPADVLAEPNSLPWREASFDRIISLHSHTSTADLAYWLQQCWQVVAPQGSLFLFGCCPHFMWHKKQPAPDNANVQAALDVQRIAQNIGWNCVAECYFHCLPVLSWRYDLFSWAWYEHENRIASPIAAAYGFHLTKQTVQRPNQEYAEQWDGEMPYAVAKQIAD</sequence>
<gene>
    <name evidence="2" type="ORF">NCTC10529_01408</name>
</gene>
<dbReference type="GO" id="GO:0008757">
    <property type="term" value="F:S-adenosylmethionine-dependent methyltransferase activity"/>
    <property type="evidence" value="ECO:0007669"/>
    <property type="project" value="InterPro"/>
</dbReference>
<organism evidence="2 3">
    <name type="scientific">Kingella kingae</name>
    <dbReference type="NCBI Taxonomy" id="504"/>
    <lineage>
        <taxon>Bacteria</taxon>
        <taxon>Pseudomonadati</taxon>
        <taxon>Pseudomonadota</taxon>
        <taxon>Betaproteobacteria</taxon>
        <taxon>Neisseriales</taxon>
        <taxon>Neisseriaceae</taxon>
        <taxon>Kingella</taxon>
    </lineage>
</organism>
<protein>
    <recommendedName>
        <fullName evidence="1">Methyltransferase type 11 domain-containing protein</fullName>
    </recommendedName>
</protein>
<dbReference type="AlphaFoldDB" id="A0AAX2J4I2"/>
<dbReference type="Gene3D" id="3.40.50.150">
    <property type="entry name" value="Vaccinia Virus protein VP39"/>
    <property type="match status" value="1"/>
</dbReference>
<proteinExistence type="predicted"/>
<dbReference type="InterPro" id="IPR029063">
    <property type="entry name" value="SAM-dependent_MTases_sf"/>
</dbReference>
<dbReference type="SUPFAM" id="SSF53335">
    <property type="entry name" value="S-adenosyl-L-methionine-dependent methyltransferases"/>
    <property type="match status" value="1"/>
</dbReference>
<dbReference type="Pfam" id="PF08241">
    <property type="entry name" value="Methyltransf_11"/>
    <property type="match status" value="1"/>
</dbReference>
<dbReference type="GeneID" id="93262691"/>
<dbReference type="EMBL" id="LS483426">
    <property type="protein sequence ID" value="SQH25212.1"/>
    <property type="molecule type" value="Genomic_DNA"/>
</dbReference>
<evidence type="ECO:0000313" key="3">
    <source>
        <dbReference type="Proteomes" id="UP000248598"/>
    </source>
</evidence>
<dbReference type="InterPro" id="IPR013216">
    <property type="entry name" value="Methyltransf_11"/>
</dbReference>
<name>A0AAX2J4I2_KINKI</name>
<reference evidence="2 3" key="1">
    <citation type="submission" date="2018-06" db="EMBL/GenBank/DDBJ databases">
        <authorList>
            <consortium name="Pathogen Informatics"/>
            <person name="Doyle S."/>
        </authorList>
    </citation>
    <scope>NUCLEOTIDE SEQUENCE [LARGE SCALE GENOMIC DNA]</scope>
    <source>
        <strain evidence="2 3">NCTC10529</strain>
    </source>
</reference>
<feature type="domain" description="Methyltransferase type 11" evidence="1">
    <location>
        <begin position="59"/>
        <end position="106"/>
    </location>
</feature>
<dbReference type="RefSeq" id="WP_003787059.1">
    <property type="nucleotide sequence ID" value="NZ_CP091518.1"/>
</dbReference>
<accession>A0AAX2J4I2</accession>
<evidence type="ECO:0000259" key="1">
    <source>
        <dbReference type="Pfam" id="PF08241"/>
    </source>
</evidence>
<evidence type="ECO:0000313" key="2">
    <source>
        <dbReference type="EMBL" id="SQH25212.1"/>
    </source>
</evidence>